<protein>
    <submittedName>
        <fullName evidence="1">Uncharacterized protein</fullName>
    </submittedName>
</protein>
<evidence type="ECO:0000313" key="1">
    <source>
        <dbReference type="EMBL" id="CAK67776.1"/>
    </source>
</evidence>
<dbReference type="InParanoid" id="A0CAF9"/>
<name>A0CAF9_PARTE</name>
<gene>
    <name evidence="1" type="ORF">GSPATT00036556001</name>
</gene>
<dbReference type="Proteomes" id="UP000000600">
    <property type="component" value="Unassembled WGS sequence"/>
</dbReference>
<dbReference type="OMA" id="FADEYLC"/>
<dbReference type="GeneID" id="5020958"/>
<dbReference type="KEGG" id="ptm:GSPATT00036556001"/>
<dbReference type="OrthoDB" id="290710at2759"/>
<organism evidence="1 2">
    <name type="scientific">Paramecium tetraurelia</name>
    <dbReference type="NCBI Taxonomy" id="5888"/>
    <lineage>
        <taxon>Eukaryota</taxon>
        <taxon>Sar</taxon>
        <taxon>Alveolata</taxon>
        <taxon>Ciliophora</taxon>
        <taxon>Intramacronucleata</taxon>
        <taxon>Oligohymenophorea</taxon>
        <taxon>Peniculida</taxon>
        <taxon>Parameciidae</taxon>
        <taxon>Paramecium</taxon>
    </lineage>
</organism>
<proteinExistence type="predicted"/>
<reference evidence="1 2" key="1">
    <citation type="journal article" date="2006" name="Nature">
        <title>Global trends of whole-genome duplications revealed by the ciliate Paramecium tetraurelia.</title>
        <authorList>
            <consortium name="Genoscope"/>
            <person name="Aury J.-M."/>
            <person name="Jaillon O."/>
            <person name="Duret L."/>
            <person name="Noel B."/>
            <person name="Jubin C."/>
            <person name="Porcel B.M."/>
            <person name="Segurens B."/>
            <person name="Daubin V."/>
            <person name="Anthouard V."/>
            <person name="Aiach N."/>
            <person name="Arnaiz O."/>
            <person name="Billaut A."/>
            <person name="Beisson J."/>
            <person name="Blanc I."/>
            <person name="Bouhouche K."/>
            <person name="Camara F."/>
            <person name="Duharcourt S."/>
            <person name="Guigo R."/>
            <person name="Gogendeau D."/>
            <person name="Katinka M."/>
            <person name="Keller A.-M."/>
            <person name="Kissmehl R."/>
            <person name="Klotz C."/>
            <person name="Koll F."/>
            <person name="Le Moue A."/>
            <person name="Lepere C."/>
            <person name="Malinsky S."/>
            <person name="Nowacki M."/>
            <person name="Nowak J.K."/>
            <person name="Plattner H."/>
            <person name="Poulain J."/>
            <person name="Ruiz F."/>
            <person name="Serrano V."/>
            <person name="Zagulski M."/>
            <person name="Dessen P."/>
            <person name="Betermier M."/>
            <person name="Weissenbach J."/>
            <person name="Scarpelli C."/>
            <person name="Schachter V."/>
            <person name="Sperling L."/>
            <person name="Meyer E."/>
            <person name="Cohen J."/>
            <person name="Wincker P."/>
        </authorList>
    </citation>
    <scope>NUCLEOTIDE SEQUENCE [LARGE SCALE GENOMIC DNA]</scope>
    <source>
        <strain evidence="1 2">Stock d4-2</strain>
    </source>
</reference>
<dbReference type="HOGENOM" id="CLU_321473_0_0_1"/>
<sequence>MIYFLDPMKMLQLRIRFYELNRLQSNLDLFTLNFQVQSRGNLQEIEENDLWKYILKSIPYKLKISQIREQNYSIPVPFEHKLSTEITLYPIFQKSLLEKLHPSKLNDQEYQQMKKLKIFADEYLCLRSIIVNSSSKLELTIMLNSLSASLKQKYSDAIHSLILYYFINFHFEFEFMQLYIDKMIHFRENLKHKRIAIIGQTWRNYILYQYCKQLHFHVTLFRSVDEPKYFYSPTYLQNKLCLKIFPKEQIEFRDYKPHYDQSMFQTLANVLENQNEEQAFKIMNQEVALFLTQNALTEFTTVKQLKQHLISNHLNQPIIFNNEFQWKEFVRDIKSIKSIKVKNKIQVKCDSKIFEFDFLVFGDSNQFVNSLISSQSIIKDNPSFDPEFILKIKPLFQGLKMMYITKAICKFTSTFWPQNYVRQVMYDNSLMIIYDFYQDSLLIELQKPYKEVVKKFDYHKREIIKILQETFKDEINRDNTRSIELFPCDYFVQSEFEFNKIFKESNIYFNLPIILGNGINLLTQSIQNAQMIIQDIYLDSENPDYSKVKVQEESIIQGTFGLNVNLSGIKLPYEFKKYNYILDQGNSKGIHFQCLVFFQSKLTDESIHYLFTIIEDNLSRKIYVLVAEDDQKNIIMERSLNKLYYYLCNTDNQQQEEINLYHYVNPRFKFPNIYPELLLQGTIDNYATNEMIHKMAKCCMGSLFIGLEHPSIKLLSRAMKYKQAKFPQYFLNLINKPIIAGKFELKVQFDGGLKITRRFLSTQKNEYQVYHIDINQNYDIFITELDMIEKNVKEIWDHMYYCFLDKYNMKQFYYEMLEFIEGEQKIINQFKDWNKIIQPTEQQRTFQPQRMQIAQSDLLYSTMKQDDTFEIVNGKLYFCQNGNRLISKSRDIRNNEQNLIKQ</sequence>
<keyword evidence="2" id="KW-1185">Reference proteome</keyword>
<dbReference type="RefSeq" id="XP_001435173.1">
    <property type="nucleotide sequence ID" value="XM_001435136.2"/>
</dbReference>
<evidence type="ECO:0000313" key="2">
    <source>
        <dbReference type="Proteomes" id="UP000000600"/>
    </source>
</evidence>
<dbReference type="AlphaFoldDB" id="A0CAF9"/>
<dbReference type="EMBL" id="CT868054">
    <property type="protein sequence ID" value="CAK67776.1"/>
    <property type="molecule type" value="Genomic_DNA"/>
</dbReference>
<accession>A0CAF9</accession>